<dbReference type="EMBL" id="CM031839">
    <property type="protein sequence ID" value="KAG6675079.1"/>
    <property type="molecule type" value="Genomic_DNA"/>
</dbReference>
<accession>A0A8T1N5E8</accession>
<dbReference type="Proteomes" id="UP000811246">
    <property type="component" value="Chromosome 15"/>
</dbReference>
<gene>
    <name evidence="2" type="ORF">CIPAW_15G085800</name>
    <name evidence="3" type="ORF">I3842_15G082300</name>
</gene>
<dbReference type="Proteomes" id="UP000811609">
    <property type="component" value="Chromosome 15"/>
</dbReference>
<sequence length="54" mass="5984">MCSARKLLLLRRLLKGVAGGMRAGLPKFVPVNPVNLRDIESASFNKVKRCLSRC</sequence>
<proteinExistence type="predicted"/>
<feature type="signal peptide" evidence="1">
    <location>
        <begin position="1"/>
        <end position="19"/>
    </location>
</feature>
<dbReference type="AlphaFoldDB" id="A0A8T1N5E8"/>
<comment type="caution">
    <text evidence="2">The sequence shown here is derived from an EMBL/GenBank/DDBJ whole genome shotgun (WGS) entry which is preliminary data.</text>
</comment>
<feature type="chain" id="PRO_5035762263" evidence="1">
    <location>
        <begin position="20"/>
        <end position="54"/>
    </location>
</feature>
<keyword evidence="4" id="KW-1185">Reference proteome</keyword>
<evidence type="ECO:0000313" key="4">
    <source>
        <dbReference type="Proteomes" id="UP000811609"/>
    </source>
</evidence>
<organism evidence="2 4">
    <name type="scientific">Carya illinoinensis</name>
    <name type="common">Pecan</name>
    <dbReference type="NCBI Taxonomy" id="32201"/>
    <lineage>
        <taxon>Eukaryota</taxon>
        <taxon>Viridiplantae</taxon>
        <taxon>Streptophyta</taxon>
        <taxon>Embryophyta</taxon>
        <taxon>Tracheophyta</taxon>
        <taxon>Spermatophyta</taxon>
        <taxon>Magnoliopsida</taxon>
        <taxon>eudicotyledons</taxon>
        <taxon>Gunneridae</taxon>
        <taxon>Pentapetalae</taxon>
        <taxon>rosids</taxon>
        <taxon>fabids</taxon>
        <taxon>Fagales</taxon>
        <taxon>Juglandaceae</taxon>
        <taxon>Carya</taxon>
    </lineage>
</organism>
<reference evidence="2" key="1">
    <citation type="submission" date="2020-12" db="EMBL/GenBank/DDBJ databases">
        <title>WGS assembly of Carya illinoinensis cv. Pawnee.</title>
        <authorList>
            <person name="Platts A."/>
            <person name="Shu S."/>
            <person name="Wright S."/>
            <person name="Barry K."/>
            <person name="Edger P."/>
            <person name="Pires J.C."/>
            <person name="Schmutz J."/>
        </authorList>
    </citation>
    <scope>NUCLEOTIDE SEQUENCE</scope>
    <source>
        <tissue evidence="2">Leaf</tissue>
    </source>
</reference>
<evidence type="ECO:0000313" key="3">
    <source>
        <dbReference type="EMBL" id="KAG6675079.1"/>
    </source>
</evidence>
<keyword evidence="1" id="KW-0732">Signal</keyword>
<evidence type="ECO:0000313" key="2">
    <source>
        <dbReference type="EMBL" id="KAG6626916.1"/>
    </source>
</evidence>
<reference evidence="3" key="2">
    <citation type="submission" date="2021-01" db="EMBL/GenBank/DDBJ databases">
        <authorList>
            <person name="Lovell J.T."/>
            <person name="Bentley N."/>
            <person name="Bhattarai G."/>
            <person name="Jenkins J.W."/>
            <person name="Sreedasyam A."/>
            <person name="Alarcon Y."/>
            <person name="Bock C."/>
            <person name="Boston L."/>
            <person name="Carlson J."/>
            <person name="Cervantes K."/>
            <person name="Clermont K."/>
            <person name="Krom N."/>
            <person name="Kubenka K."/>
            <person name="Mamidi S."/>
            <person name="Mattison C."/>
            <person name="Monteros M."/>
            <person name="Pisani C."/>
            <person name="Plott C."/>
            <person name="Rajasekar S."/>
            <person name="Rhein H.S."/>
            <person name="Rohla C."/>
            <person name="Song M."/>
            <person name="Hilaire R.S."/>
            <person name="Shu S."/>
            <person name="Wells L."/>
            <person name="Wang X."/>
            <person name="Webber J."/>
            <person name="Heerema R.J."/>
            <person name="Klein P."/>
            <person name="Conner P."/>
            <person name="Grauke L."/>
            <person name="Grimwood J."/>
            <person name="Schmutz J."/>
            <person name="Randall J.J."/>
        </authorList>
    </citation>
    <scope>NUCLEOTIDE SEQUENCE</scope>
    <source>
        <tissue evidence="3">Leaf</tissue>
    </source>
</reference>
<evidence type="ECO:0000256" key="1">
    <source>
        <dbReference type="SAM" id="SignalP"/>
    </source>
</evidence>
<protein>
    <submittedName>
        <fullName evidence="2">Uncharacterized protein</fullName>
    </submittedName>
</protein>
<dbReference type="EMBL" id="CM031823">
    <property type="protein sequence ID" value="KAG6626916.1"/>
    <property type="molecule type" value="Genomic_DNA"/>
</dbReference>
<name>A0A8T1N5E8_CARIL</name>